<keyword evidence="2" id="KW-1185">Reference proteome</keyword>
<evidence type="ECO:0000313" key="2">
    <source>
        <dbReference type="Proteomes" id="UP000829447"/>
    </source>
</evidence>
<gene>
    <name evidence="1" type="ORF">PGIGA_G00226760</name>
</gene>
<dbReference type="Proteomes" id="UP000829447">
    <property type="component" value="Linkage Group LG6"/>
</dbReference>
<sequence>MGLTLESTWTKNLLQCNTHQFKKVFKDFTSLAQQTLTFVMHLQDLSVSQEKNSIETSDVEHVQSSLSPLSSLPVYSIALATENTPLEPAPRPPHTPSSKFSVINLLCGVRRRR</sequence>
<name>A0ACC5WKV4_PANGG</name>
<dbReference type="EMBL" id="CM040459">
    <property type="protein sequence ID" value="MCI4379326.1"/>
    <property type="molecule type" value="Genomic_DNA"/>
</dbReference>
<comment type="caution">
    <text evidence="1">The sequence shown here is derived from an EMBL/GenBank/DDBJ whole genome shotgun (WGS) entry which is preliminary data.</text>
</comment>
<protein>
    <submittedName>
        <fullName evidence="1">Uncharacterized protein</fullName>
    </submittedName>
</protein>
<reference evidence="1 2" key="1">
    <citation type="journal article" date="2022" name="bioRxiv">
        <title>An ancient truncated duplication of the anti-Mullerian hormone receptor type 2 gene is a potential conserved master sex determinant in the Pangasiidae catfish family.</title>
        <authorList>
            <person name="Wen M."/>
            <person name="Pan Q."/>
            <person name="Jouanno E."/>
            <person name="Montfort J."/>
            <person name="Zahm M."/>
            <person name="Cabau C."/>
            <person name="Klopp C."/>
            <person name="Iampietro C."/>
            <person name="Roques C."/>
            <person name="Bouchez O."/>
            <person name="Castinel A."/>
            <person name="Donnadieu C."/>
            <person name="Parrinello H."/>
            <person name="Poncet C."/>
            <person name="Belmonte E."/>
            <person name="Gautier V."/>
            <person name="Avarre J.-C."/>
            <person name="Dugue R."/>
            <person name="Gustiano R."/>
            <person name="Ha T.T.T."/>
            <person name="Campet M."/>
            <person name="Sriphairoj K."/>
            <person name="Ribolli J."/>
            <person name="de Almeida F.L."/>
            <person name="Desvignes T."/>
            <person name="Postlethwait J.H."/>
            <person name="Bucao C.F."/>
            <person name="Robinson-Rechavi M."/>
            <person name="Bobe J."/>
            <person name="Herpin A."/>
            <person name="Guiguen Y."/>
        </authorList>
    </citation>
    <scope>NUCLEOTIDE SEQUENCE [LARGE SCALE GENOMIC DNA]</scope>
    <source>
        <strain evidence="1">YG-Dec2019</strain>
    </source>
</reference>
<proteinExistence type="predicted"/>
<organism evidence="1 2">
    <name type="scientific">Pangasianodon gigas</name>
    <name type="common">Mekong giant catfish</name>
    <name type="synonym">Pangasius gigas</name>
    <dbReference type="NCBI Taxonomy" id="30993"/>
    <lineage>
        <taxon>Eukaryota</taxon>
        <taxon>Metazoa</taxon>
        <taxon>Chordata</taxon>
        <taxon>Craniata</taxon>
        <taxon>Vertebrata</taxon>
        <taxon>Euteleostomi</taxon>
        <taxon>Actinopterygii</taxon>
        <taxon>Neopterygii</taxon>
        <taxon>Teleostei</taxon>
        <taxon>Ostariophysi</taxon>
        <taxon>Siluriformes</taxon>
        <taxon>Pangasiidae</taxon>
        <taxon>Pangasianodon</taxon>
    </lineage>
</organism>
<evidence type="ECO:0000313" key="1">
    <source>
        <dbReference type="EMBL" id="MCI4379326.1"/>
    </source>
</evidence>
<accession>A0ACC5WKV4</accession>